<reference evidence="1 2" key="1">
    <citation type="journal article" date="2020" name="Cell">
        <title>Large-Scale Comparative Analyses of Tick Genomes Elucidate Their Genetic Diversity and Vector Capacities.</title>
        <authorList>
            <consortium name="Tick Genome and Microbiome Consortium (TIGMIC)"/>
            <person name="Jia N."/>
            <person name="Wang J."/>
            <person name="Shi W."/>
            <person name="Du L."/>
            <person name="Sun Y."/>
            <person name="Zhan W."/>
            <person name="Jiang J.F."/>
            <person name="Wang Q."/>
            <person name="Zhang B."/>
            <person name="Ji P."/>
            <person name="Bell-Sakyi L."/>
            <person name="Cui X.M."/>
            <person name="Yuan T.T."/>
            <person name="Jiang B.G."/>
            <person name="Yang W.F."/>
            <person name="Lam T.T."/>
            <person name="Chang Q.C."/>
            <person name="Ding S.J."/>
            <person name="Wang X.J."/>
            <person name="Zhu J.G."/>
            <person name="Ruan X.D."/>
            <person name="Zhao L."/>
            <person name="Wei J.T."/>
            <person name="Ye R.Z."/>
            <person name="Que T.C."/>
            <person name="Du C.H."/>
            <person name="Zhou Y.H."/>
            <person name="Cheng J.X."/>
            <person name="Dai P.F."/>
            <person name="Guo W.B."/>
            <person name="Han X.H."/>
            <person name="Huang E.J."/>
            <person name="Li L.F."/>
            <person name="Wei W."/>
            <person name="Gao Y.C."/>
            <person name="Liu J.Z."/>
            <person name="Shao H.Z."/>
            <person name="Wang X."/>
            <person name="Wang C.C."/>
            <person name="Yang T.C."/>
            <person name="Huo Q.B."/>
            <person name="Li W."/>
            <person name="Chen H.Y."/>
            <person name="Chen S.E."/>
            <person name="Zhou L.G."/>
            <person name="Ni X.B."/>
            <person name="Tian J.H."/>
            <person name="Sheng Y."/>
            <person name="Liu T."/>
            <person name="Pan Y.S."/>
            <person name="Xia L.Y."/>
            <person name="Li J."/>
            <person name="Zhao F."/>
            <person name="Cao W.C."/>
        </authorList>
    </citation>
    <scope>NUCLEOTIDE SEQUENCE [LARGE SCALE GENOMIC DNA]</scope>
    <source>
        <strain evidence="1">Iper-2018</strain>
    </source>
</reference>
<organism evidence="1 2">
    <name type="scientific">Ixodes persulcatus</name>
    <name type="common">Taiga tick</name>
    <dbReference type="NCBI Taxonomy" id="34615"/>
    <lineage>
        <taxon>Eukaryota</taxon>
        <taxon>Metazoa</taxon>
        <taxon>Ecdysozoa</taxon>
        <taxon>Arthropoda</taxon>
        <taxon>Chelicerata</taxon>
        <taxon>Arachnida</taxon>
        <taxon>Acari</taxon>
        <taxon>Parasitiformes</taxon>
        <taxon>Ixodida</taxon>
        <taxon>Ixodoidea</taxon>
        <taxon>Ixodidae</taxon>
        <taxon>Ixodinae</taxon>
        <taxon>Ixodes</taxon>
    </lineage>
</organism>
<evidence type="ECO:0000313" key="2">
    <source>
        <dbReference type="Proteomes" id="UP000805193"/>
    </source>
</evidence>
<comment type="caution">
    <text evidence="1">The sequence shown here is derived from an EMBL/GenBank/DDBJ whole genome shotgun (WGS) entry which is preliminary data.</text>
</comment>
<sequence length="539" mass="58919">MPLPKPFILAQMNLENASGTSVQIKNILARSVLTTRSKYAGKMRKARKAHFPLLREPEGTIGTRPVSAISGAANQDTSTCPIKLRPPAPNLDAGKLREPAVVDFCYSPETWKRRSSRSIRHSRFWAVRRMALSALSGSIAAPASHSYENPDACPAAEDLGRPTEYDLSHKTPAPEGGSRASRRHPRWPIGDCHGRLVAAADVLGTPFKGARPPEGLEGVRREPAGTNVGKKAPVGLAPGKKGARERPAWLGGSVGTRSVVTDCTGDGRLDTVRCDRQRAHQWATAPLVESPTIAQPQAPSDAAELMQQMTAMFATLTRQLAAAQSPIAPAPVTLPRPRLTMELPTYSGYADERSVHDFLLRLDTYQTAVGASDDTVIRQILPIALVGDAARWWRLQEPPSSMAAFHERFRSEFLPPDYERRVREELNTRTQHPDESLLEYVRAIQELYSRADPAASHADQVSRVIRQCHPSFKPYLRGRSFDTLDALAREARVVQADLLAELRYAPPPRPEESLEPGCAFAGSQSPTPRVEAASVSAGC</sequence>
<dbReference type="Proteomes" id="UP000805193">
    <property type="component" value="Unassembled WGS sequence"/>
</dbReference>
<accession>A0AC60P2E5</accession>
<protein>
    <submittedName>
        <fullName evidence="1">Uncharacterized protein</fullName>
    </submittedName>
</protein>
<keyword evidence="2" id="KW-1185">Reference proteome</keyword>
<proteinExistence type="predicted"/>
<evidence type="ECO:0000313" key="1">
    <source>
        <dbReference type="EMBL" id="KAG0413538.1"/>
    </source>
</evidence>
<dbReference type="EMBL" id="JABSTQ010011249">
    <property type="protein sequence ID" value="KAG0413538.1"/>
    <property type="molecule type" value="Genomic_DNA"/>
</dbReference>
<gene>
    <name evidence="1" type="ORF">HPB47_009307</name>
</gene>
<name>A0AC60P2E5_IXOPE</name>